<sequence>MTLTIDHAKKLVIEFCATYPVASTISYKIRETQEELYGPQATREAAGTILGSFHPRVCSR</sequence>
<name>A0A3M5TZG6_9PSED</name>
<gene>
    <name evidence="1" type="ORF">ALP32_04325</name>
</gene>
<protein>
    <submittedName>
        <fullName evidence="1">DNA primase TraC</fullName>
    </submittedName>
</protein>
<proteinExistence type="predicted"/>
<evidence type="ECO:0000313" key="2">
    <source>
        <dbReference type="Proteomes" id="UP000281514"/>
    </source>
</evidence>
<comment type="caution">
    <text evidence="1">The sequence shown here is derived from an EMBL/GenBank/DDBJ whole genome shotgun (WGS) entry which is preliminary data.</text>
</comment>
<dbReference type="EMBL" id="RBTX01000136">
    <property type="protein sequence ID" value="RMU38990.1"/>
    <property type="molecule type" value="Genomic_DNA"/>
</dbReference>
<dbReference type="AlphaFoldDB" id="A0A3M5TZG6"/>
<accession>A0A3M5TZG6</accession>
<reference evidence="1 2" key="1">
    <citation type="submission" date="2018-08" db="EMBL/GenBank/DDBJ databases">
        <title>Recombination of ecologically and evolutionarily significant loci maintains genetic cohesion in the Pseudomonas syringae species complex.</title>
        <authorList>
            <person name="Dillon M."/>
            <person name="Thakur S."/>
            <person name="Almeida R.N.D."/>
            <person name="Weir B.S."/>
            <person name="Guttman D.S."/>
        </authorList>
    </citation>
    <scope>NUCLEOTIDE SEQUENCE [LARGE SCALE GENOMIC DNA]</scope>
    <source>
        <strain evidence="1 2">ICMP 9749</strain>
    </source>
</reference>
<dbReference type="Proteomes" id="UP000281514">
    <property type="component" value="Unassembled WGS sequence"/>
</dbReference>
<feature type="non-terminal residue" evidence="1">
    <location>
        <position position="60"/>
    </location>
</feature>
<dbReference type="RefSeq" id="WP_375233975.1">
    <property type="nucleotide sequence ID" value="NZ_RBTX01000136.1"/>
</dbReference>
<organism evidence="1 2">
    <name type="scientific">Pseudomonas avellanae</name>
    <dbReference type="NCBI Taxonomy" id="46257"/>
    <lineage>
        <taxon>Bacteria</taxon>
        <taxon>Pseudomonadati</taxon>
        <taxon>Pseudomonadota</taxon>
        <taxon>Gammaproteobacteria</taxon>
        <taxon>Pseudomonadales</taxon>
        <taxon>Pseudomonadaceae</taxon>
        <taxon>Pseudomonas</taxon>
    </lineage>
</organism>
<evidence type="ECO:0000313" key="1">
    <source>
        <dbReference type="EMBL" id="RMU38990.1"/>
    </source>
</evidence>